<protein>
    <submittedName>
        <fullName evidence="1">Uncharacterized protein</fullName>
    </submittedName>
</protein>
<gene>
    <name evidence="1" type="ORF">GCM10020369_05350</name>
</gene>
<proteinExistence type="predicted"/>
<keyword evidence="2" id="KW-1185">Reference proteome</keyword>
<sequence>MLVAPRLQIFDLMACDVYWDFDSPDPREQHKFLVAFYPTGGPPVHELIDTITAYGPNGYRAEIANQPFTPKNRNGHIYDRTTDSHWYMLNLATGFMEPGEYRIEVAPKDGGAPVVASRVQQAGPTAALVGAYESHRKVIYESFSPGQGDVLGDAAPRQGVEVRWSSLHQLAGQDAYYIFRLSQGASIAEFDTQNLHWWDNIFVQRATDRTAGLNRDRVTVSAALEPGTPYVYFTEITDSNAMGDTNICVFQPHQSFRA</sequence>
<comment type="caution">
    <text evidence="1">The sequence shown here is derived from an EMBL/GenBank/DDBJ whole genome shotgun (WGS) entry which is preliminary data.</text>
</comment>
<dbReference type="EMBL" id="BAAAYN010000003">
    <property type="protein sequence ID" value="GAA3382647.1"/>
    <property type="molecule type" value="Genomic_DNA"/>
</dbReference>
<evidence type="ECO:0000313" key="1">
    <source>
        <dbReference type="EMBL" id="GAA3382647.1"/>
    </source>
</evidence>
<reference evidence="2" key="1">
    <citation type="journal article" date="2019" name="Int. J. Syst. Evol. Microbiol.">
        <title>The Global Catalogue of Microorganisms (GCM) 10K type strain sequencing project: providing services to taxonomists for standard genome sequencing and annotation.</title>
        <authorList>
            <consortium name="The Broad Institute Genomics Platform"/>
            <consortium name="The Broad Institute Genome Sequencing Center for Infectious Disease"/>
            <person name="Wu L."/>
            <person name="Ma J."/>
        </authorList>
    </citation>
    <scope>NUCLEOTIDE SEQUENCE [LARGE SCALE GENOMIC DNA]</scope>
    <source>
        <strain evidence="2">JCM 9458</strain>
    </source>
</reference>
<accession>A0ABP6SR10</accession>
<name>A0ABP6SR10_9ACTN</name>
<organism evidence="1 2">
    <name type="scientific">Cryptosporangium minutisporangium</name>
    <dbReference type="NCBI Taxonomy" id="113569"/>
    <lineage>
        <taxon>Bacteria</taxon>
        <taxon>Bacillati</taxon>
        <taxon>Actinomycetota</taxon>
        <taxon>Actinomycetes</taxon>
        <taxon>Cryptosporangiales</taxon>
        <taxon>Cryptosporangiaceae</taxon>
        <taxon>Cryptosporangium</taxon>
    </lineage>
</organism>
<dbReference type="Proteomes" id="UP001501676">
    <property type="component" value="Unassembled WGS sequence"/>
</dbReference>
<evidence type="ECO:0000313" key="2">
    <source>
        <dbReference type="Proteomes" id="UP001501676"/>
    </source>
</evidence>